<name>A0A117J3X0_TRASO</name>
<keyword evidence="5" id="KW-1185">Reference proteome</keyword>
<dbReference type="InterPro" id="IPR009057">
    <property type="entry name" value="Homeodomain-like_sf"/>
</dbReference>
<gene>
    <name evidence="4" type="ORF">AUL39_07290</name>
</gene>
<reference evidence="4 5" key="1">
    <citation type="submission" date="2015-12" db="EMBL/GenBank/DDBJ databases">
        <title>Draft Genome Sequence of Olsenella scatoligenes SK9K4T; a Producer of 3-Methylindole- (skatole) and 4-Methylphenol- (p-cresol) Isolated from Pig Feces.</title>
        <authorList>
            <person name="Li X."/>
            <person name="Borg B."/>
            <person name="Canibe N."/>
        </authorList>
    </citation>
    <scope>NUCLEOTIDE SEQUENCE [LARGE SCALE GENOMIC DNA]</scope>
    <source>
        <strain evidence="4 5">SK9K4</strain>
    </source>
</reference>
<dbReference type="OrthoDB" id="3193022at2"/>
<protein>
    <recommendedName>
        <fullName evidence="3">HTH tetR-type domain-containing protein</fullName>
    </recommendedName>
</protein>
<organism evidence="4 5">
    <name type="scientific">Tractidigestivibacter scatoligenes</name>
    <name type="common">Olsenella scatoligenes</name>
    <dbReference type="NCBI Taxonomy" id="1299998"/>
    <lineage>
        <taxon>Bacteria</taxon>
        <taxon>Bacillati</taxon>
        <taxon>Actinomycetota</taxon>
        <taxon>Coriobacteriia</taxon>
        <taxon>Coriobacteriales</taxon>
        <taxon>Atopobiaceae</taxon>
        <taxon>Tractidigestivibacter</taxon>
    </lineage>
</organism>
<dbReference type="STRING" id="1299998.AUL39_07290"/>
<keyword evidence="1 2" id="KW-0238">DNA-binding</keyword>
<dbReference type="PANTHER" id="PTHR43479:SF7">
    <property type="entry name" value="TETR-FAMILY TRANSCRIPTIONAL REGULATOR"/>
    <property type="match status" value="1"/>
</dbReference>
<evidence type="ECO:0000313" key="4">
    <source>
        <dbReference type="EMBL" id="KUH58019.1"/>
    </source>
</evidence>
<dbReference type="Gene3D" id="1.10.357.10">
    <property type="entry name" value="Tetracycline Repressor, domain 2"/>
    <property type="match status" value="1"/>
</dbReference>
<dbReference type="InterPro" id="IPR001647">
    <property type="entry name" value="HTH_TetR"/>
</dbReference>
<feature type="DNA-binding region" description="H-T-H motif" evidence="2">
    <location>
        <begin position="34"/>
        <end position="53"/>
    </location>
</feature>
<dbReference type="Pfam" id="PF00440">
    <property type="entry name" value="TetR_N"/>
    <property type="match status" value="1"/>
</dbReference>
<feature type="domain" description="HTH tetR-type" evidence="3">
    <location>
        <begin position="11"/>
        <end position="71"/>
    </location>
</feature>
<evidence type="ECO:0000256" key="1">
    <source>
        <dbReference type="ARBA" id="ARBA00023125"/>
    </source>
</evidence>
<dbReference type="PANTHER" id="PTHR43479">
    <property type="entry name" value="ACREF/ENVCD OPERON REPRESSOR-RELATED"/>
    <property type="match status" value="1"/>
</dbReference>
<dbReference type="EMBL" id="LOJF01000010">
    <property type="protein sequence ID" value="KUH58019.1"/>
    <property type="molecule type" value="Genomic_DNA"/>
</dbReference>
<dbReference type="AlphaFoldDB" id="A0A117J3X0"/>
<accession>A0A117J3X0</accession>
<evidence type="ECO:0000259" key="3">
    <source>
        <dbReference type="PROSITE" id="PS50977"/>
    </source>
</evidence>
<dbReference type="SUPFAM" id="SSF46689">
    <property type="entry name" value="Homeodomain-like"/>
    <property type="match status" value="1"/>
</dbReference>
<sequence length="197" mass="22337">MAEKGMNRNAQRSIRLLKEAFMELLAEKPYESITVSDVARKADLNRGTFYAHFDNVDDLMRSVMADTADTISEFLSQAVESGFLEDPLPVLTQVGAYLDENRELTRKLVESRSIEPFVFALESRFREWVQQRIPVNTQQEKKACTMLTDYIAGGVLQTYRSWLVGDYPGVEIAEVNKCLSEFVRSTGTVLPALREGK</sequence>
<dbReference type="GO" id="GO:0003677">
    <property type="term" value="F:DNA binding"/>
    <property type="evidence" value="ECO:0007669"/>
    <property type="project" value="UniProtKB-UniRule"/>
</dbReference>
<proteinExistence type="predicted"/>
<comment type="caution">
    <text evidence="4">The sequence shown here is derived from an EMBL/GenBank/DDBJ whole genome shotgun (WGS) entry which is preliminary data.</text>
</comment>
<dbReference type="Proteomes" id="UP000054078">
    <property type="component" value="Unassembled WGS sequence"/>
</dbReference>
<evidence type="ECO:0000313" key="5">
    <source>
        <dbReference type="Proteomes" id="UP000054078"/>
    </source>
</evidence>
<dbReference type="InterPro" id="IPR050624">
    <property type="entry name" value="HTH-type_Tx_Regulator"/>
</dbReference>
<dbReference type="PROSITE" id="PS50977">
    <property type="entry name" value="HTH_TETR_2"/>
    <property type="match status" value="1"/>
</dbReference>
<evidence type="ECO:0000256" key="2">
    <source>
        <dbReference type="PROSITE-ProRule" id="PRU00335"/>
    </source>
</evidence>
<dbReference type="RefSeq" id="WP_059054950.1">
    <property type="nucleotide sequence ID" value="NZ_LOJF01000010.1"/>
</dbReference>